<evidence type="ECO:0000313" key="3">
    <source>
        <dbReference type="Proteomes" id="UP000230972"/>
    </source>
</evidence>
<dbReference type="EMBL" id="PEWC01000006">
    <property type="protein sequence ID" value="PIU72002.1"/>
    <property type="molecule type" value="Genomic_DNA"/>
</dbReference>
<proteinExistence type="predicted"/>
<evidence type="ECO:0000259" key="1">
    <source>
        <dbReference type="Pfam" id="PF03372"/>
    </source>
</evidence>
<dbReference type="AlphaFoldDB" id="A0A2M7AQS1"/>
<name>A0A2M7AQS1_9BACT</name>
<comment type="caution">
    <text evidence="2">The sequence shown here is derived from an EMBL/GenBank/DDBJ whole genome shotgun (WGS) entry which is preliminary data.</text>
</comment>
<dbReference type="Pfam" id="PF03372">
    <property type="entry name" value="Exo_endo_phos"/>
    <property type="match status" value="1"/>
</dbReference>
<protein>
    <recommendedName>
        <fullName evidence="1">Endonuclease/exonuclease/phosphatase domain-containing protein</fullName>
    </recommendedName>
</protein>
<dbReference type="InterPro" id="IPR005135">
    <property type="entry name" value="Endo/exonuclease/phosphatase"/>
</dbReference>
<gene>
    <name evidence="2" type="ORF">COS80_00180</name>
</gene>
<dbReference type="InterPro" id="IPR036691">
    <property type="entry name" value="Endo/exonu/phosph_ase_sf"/>
</dbReference>
<reference evidence="3" key="1">
    <citation type="submission" date="2017-09" db="EMBL/GenBank/DDBJ databases">
        <title>Depth-based differentiation of microbial function through sediment-hosted aquifers and enrichment of novel symbionts in the deep terrestrial subsurface.</title>
        <authorList>
            <person name="Probst A.J."/>
            <person name="Ladd B."/>
            <person name="Jarett J.K."/>
            <person name="Geller-Mcgrath D.E."/>
            <person name="Sieber C.M.K."/>
            <person name="Emerson J.B."/>
            <person name="Anantharaman K."/>
            <person name="Thomas B.C."/>
            <person name="Malmstrom R."/>
            <person name="Stieglmeier M."/>
            <person name="Klingl A."/>
            <person name="Woyke T."/>
            <person name="Ryan C.M."/>
            <person name="Banfield J.F."/>
        </authorList>
    </citation>
    <scope>NUCLEOTIDE SEQUENCE [LARGE SCALE GENOMIC DNA]</scope>
</reference>
<evidence type="ECO:0000313" key="2">
    <source>
        <dbReference type="EMBL" id="PIU72002.1"/>
    </source>
</evidence>
<dbReference type="Proteomes" id="UP000230972">
    <property type="component" value="Unassembled WGS sequence"/>
</dbReference>
<dbReference type="Gene3D" id="3.60.10.10">
    <property type="entry name" value="Endonuclease/exonuclease/phosphatase"/>
    <property type="match status" value="1"/>
</dbReference>
<organism evidence="2 3">
    <name type="scientific">Candidatus Woesebacteria bacterium CG06_land_8_20_14_3_00_39_27</name>
    <dbReference type="NCBI Taxonomy" id="1975057"/>
    <lineage>
        <taxon>Bacteria</taxon>
        <taxon>Candidatus Woeseibacteriota</taxon>
    </lineage>
</organism>
<dbReference type="GO" id="GO:0003824">
    <property type="term" value="F:catalytic activity"/>
    <property type="evidence" value="ECO:0007669"/>
    <property type="project" value="InterPro"/>
</dbReference>
<sequence>MKIIFLNIWQGNYWDKLRNFIRNQSDSTNAFCFQEVSPPLFSELEKILPQHLGVYTTENKVDSLGFVYGEAIFAENNLEVLSCGRTDLFRQMKNDMGYLQVANVKVGSKTLFLSNVHGKARPGTKLDTPVRLRQSRKIINHFSRFDGPKIIGGDFNLLPQTQSIKMFAEAGYRDLIKDFGIKCTRSQLAWKNLKKGEEKQYFADYVFVSSDIKVMSFKVPDIEVSDHLPLILDLEF</sequence>
<accession>A0A2M7AQS1</accession>
<dbReference type="SUPFAM" id="SSF56219">
    <property type="entry name" value="DNase I-like"/>
    <property type="match status" value="1"/>
</dbReference>
<feature type="domain" description="Endonuclease/exonuclease/phosphatase" evidence="1">
    <location>
        <begin position="7"/>
        <end position="227"/>
    </location>
</feature>